<evidence type="ECO:0000313" key="4">
    <source>
        <dbReference type="Proteomes" id="UP001150924"/>
    </source>
</evidence>
<dbReference type="Pfam" id="PF14760">
    <property type="entry name" value="Rnk_N"/>
    <property type="match status" value="1"/>
</dbReference>
<dbReference type="Proteomes" id="UP001150924">
    <property type="component" value="Unassembled WGS sequence"/>
</dbReference>
<dbReference type="Pfam" id="PF01272">
    <property type="entry name" value="GreA_GreB"/>
    <property type="match status" value="1"/>
</dbReference>
<dbReference type="InterPro" id="IPR029462">
    <property type="entry name" value="Rnk_N"/>
</dbReference>
<dbReference type="InterPro" id="IPR036953">
    <property type="entry name" value="GreA/GreB_C_sf"/>
</dbReference>
<reference evidence="3" key="1">
    <citation type="submission" date="2022-11" db="EMBL/GenBank/DDBJ databases">
        <title>Minimal conservation of predation-associated metabolite biosynthetic gene clusters underscores biosynthetic potential of Myxococcota including descriptions for ten novel species: Archangium lansinium sp. nov., Myxococcus landrumus sp. nov., Nannocystis bai.</title>
        <authorList>
            <person name="Ahearne A."/>
            <person name="Stevens C."/>
            <person name="Phillips K."/>
        </authorList>
    </citation>
    <scope>NUCLEOTIDE SEQUENCE</scope>
    <source>
        <strain evidence="3">Na p29</strain>
    </source>
</reference>
<keyword evidence="3" id="KW-0808">Transferase</keyword>
<dbReference type="PANTHER" id="PTHR30437">
    <property type="entry name" value="TRANSCRIPTION ELONGATION FACTOR GREA"/>
    <property type="match status" value="1"/>
</dbReference>
<dbReference type="Gene3D" id="3.10.50.30">
    <property type="entry name" value="Transcription elongation factor, GreA/GreB, C-terminal domain"/>
    <property type="match status" value="1"/>
</dbReference>
<dbReference type="EMBL" id="JAPNKE010000002">
    <property type="protein sequence ID" value="MCY1005774.1"/>
    <property type="molecule type" value="Genomic_DNA"/>
</dbReference>
<dbReference type="InterPro" id="IPR001437">
    <property type="entry name" value="Tscrpt_elong_fac_GreA/B_C"/>
</dbReference>
<dbReference type="GO" id="GO:0016301">
    <property type="term" value="F:kinase activity"/>
    <property type="evidence" value="ECO:0007669"/>
    <property type="project" value="UniProtKB-KW"/>
</dbReference>
<feature type="domain" description="Transcription elongation factor GreA/GreB C-terminal" evidence="1">
    <location>
        <begin position="52"/>
        <end position="125"/>
    </location>
</feature>
<evidence type="ECO:0000259" key="2">
    <source>
        <dbReference type="Pfam" id="PF14760"/>
    </source>
</evidence>
<gene>
    <name evidence="3" type="primary">rnk</name>
    <name evidence="3" type="ORF">OV079_09385</name>
</gene>
<feature type="domain" description="Regulator of nucleoside diphosphate kinase N-terminal" evidence="2">
    <location>
        <begin position="5"/>
        <end position="45"/>
    </location>
</feature>
<dbReference type="NCBIfam" id="NF004396">
    <property type="entry name" value="PRK05753.1"/>
    <property type="match status" value="1"/>
</dbReference>
<dbReference type="GO" id="GO:0070063">
    <property type="term" value="F:RNA polymerase binding"/>
    <property type="evidence" value="ECO:0007669"/>
    <property type="project" value="InterPro"/>
</dbReference>
<organism evidence="3 4">
    <name type="scientific">Nannocystis pusilla</name>
    <dbReference type="NCBI Taxonomy" id="889268"/>
    <lineage>
        <taxon>Bacteria</taxon>
        <taxon>Pseudomonadati</taxon>
        <taxon>Myxococcota</taxon>
        <taxon>Polyangia</taxon>
        <taxon>Nannocystales</taxon>
        <taxon>Nannocystaceae</taxon>
        <taxon>Nannocystis</taxon>
    </lineage>
</organism>
<dbReference type="RefSeq" id="WP_267767588.1">
    <property type="nucleotide sequence ID" value="NZ_JAPNKE010000002.1"/>
</dbReference>
<dbReference type="SUPFAM" id="SSF54534">
    <property type="entry name" value="FKBP-like"/>
    <property type="match status" value="1"/>
</dbReference>
<dbReference type="AlphaFoldDB" id="A0A9X3IWR5"/>
<accession>A0A9X3IWR5</accession>
<dbReference type="GO" id="GO:0003677">
    <property type="term" value="F:DNA binding"/>
    <property type="evidence" value="ECO:0007669"/>
    <property type="project" value="InterPro"/>
</dbReference>
<dbReference type="GO" id="GO:0032784">
    <property type="term" value="P:regulation of DNA-templated transcription elongation"/>
    <property type="evidence" value="ECO:0007669"/>
    <property type="project" value="InterPro"/>
</dbReference>
<dbReference type="InterPro" id="IPR023459">
    <property type="entry name" value="Tscrpt_elong_fac_GreA/B_fam"/>
</dbReference>
<name>A0A9X3IWR5_9BACT</name>
<keyword evidence="3" id="KW-0418">Kinase</keyword>
<comment type="caution">
    <text evidence="3">The sequence shown here is derived from an EMBL/GenBank/DDBJ whole genome shotgun (WGS) entry which is preliminary data.</text>
</comment>
<protein>
    <submittedName>
        <fullName evidence="3">Nucleoside diphosphate kinase regulator</fullName>
    </submittedName>
</protein>
<sequence>MQPVPPITISRLDLGRLKRLLANPMVRGSDAADALDDELERAAVVDPTALPPTVVSMNSRVRLRERRTARELELTLVYPDDVGPDRVSVLAPVGSALLGLAVGQDIEWPLPGGRVAELTVLEILYQPEAMGDLEL</sequence>
<dbReference type="GO" id="GO:0006354">
    <property type="term" value="P:DNA-templated transcription elongation"/>
    <property type="evidence" value="ECO:0007669"/>
    <property type="project" value="TreeGrafter"/>
</dbReference>
<evidence type="ECO:0000259" key="1">
    <source>
        <dbReference type="Pfam" id="PF01272"/>
    </source>
</evidence>
<dbReference type="PANTHER" id="PTHR30437:SF5">
    <property type="entry name" value="REGULATOR OF NUCLEOSIDE DIPHOSPHATE KINASE"/>
    <property type="match status" value="1"/>
</dbReference>
<dbReference type="Gene3D" id="1.10.286.20">
    <property type="match status" value="1"/>
</dbReference>
<proteinExistence type="predicted"/>
<evidence type="ECO:0000313" key="3">
    <source>
        <dbReference type="EMBL" id="MCY1005774.1"/>
    </source>
</evidence>
<keyword evidence="4" id="KW-1185">Reference proteome</keyword>